<reference evidence="1 2" key="14">
    <citation type="journal article" date="1999" name="Virus Genes">
        <title>Identification of a gene cluster within the genome of Chilo iridescent virus encoding enzymes involved in viral DNA replication and processing.</title>
        <authorList>
            <person name="Muller K."/>
            <person name="Tidona C.A."/>
            <person name="Darai G."/>
        </authorList>
    </citation>
    <scope>NUCLEOTIDE SEQUENCE [LARGE SCALE GENOMIC DNA]</scope>
</reference>
<accession>Q91FE2</accession>
<organismHost>
    <name type="scientific">Acheta domesticus</name>
    <name type="common">House cricket</name>
    <dbReference type="NCBI Taxonomy" id="6997"/>
</organismHost>
<dbReference type="RefSeq" id="NP_149845.1">
    <property type="nucleotide sequence ID" value="NC_003038.1"/>
</dbReference>
<keyword evidence="2" id="KW-1185">Reference proteome</keyword>
<reference evidence="1 2" key="11">
    <citation type="journal article" date="1994" name="Virus Genes">
        <title>Chilo iridescent virus encodes a putative helicase belonging to a distinct family within the "DEAD/H" superfamily: implications for the evolution of large DNA viruses.</title>
        <authorList>
            <person name="Sonntag K.C."/>
            <person name="Schnitzler P."/>
            <person name="Koonin E.V."/>
            <person name="Darai G."/>
        </authorList>
    </citation>
    <scope>NUCLEOTIDE SEQUENCE [LARGE SCALE GENOMIC DNA]</scope>
</reference>
<dbReference type="Proteomes" id="UP000001359">
    <property type="component" value="Segment"/>
</dbReference>
<reference evidence="1 2" key="4">
    <citation type="journal article" date="1988" name="Virology">
        <title>Identification and characterization of the repetitive DNA element in the genome of insect iridescent virus type 6.</title>
        <authorList>
            <person name="Fischer M."/>
            <person name="Schnitzler P."/>
            <person name="Delius H."/>
            <person name="Darai G."/>
        </authorList>
    </citation>
    <scope>NUCLEOTIDE SEQUENCE [LARGE SCALE GENOMIC DNA]</scope>
</reference>
<sequence>MILVLAFLHLQKFLLRILVSEMQRLFLTTILINFNLLQHKGILKKISGVK</sequence>
<dbReference type="KEGG" id="vg:1732970"/>
<organismHost>
    <name type="scientific">Gryllus bimaculatus</name>
    <name type="common">Two-spotted cricket</name>
    <dbReference type="NCBI Taxonomy" id="6999"/>
</organismHost>
<reference evidence="1 2" key="2">
    <citation type="journal article" date="1986" name="Med. Microbiol. Immunol.">
        <title>Insect iridescent virus type 6 induced toxic degenerative hepatitis in mice.</title>
        <authorList>
            <person name="Lorbacher de Ruiz H."/>
            <person name="Gelderblom H."/>
            <person name="Hofmann W."/>
            <person name="Darai G."/>
        </authorList>
    </citation>
    <scope>NUCLEOTIDE SEQUENCE [LARGE SCALE GENOMIC DNA]</scope>
</reference>
<organismHost>
    <name type="scientific">Spodoptera frugiperda</name>
    <name type="common">Fall armyworm</name>
    <dbReference type="NCBI Taxonomy" id="7108"/>
</organismHost>
<reference evidence="1 2" key="1">
    <citation type="journal article" date="1984" name="J. Virol.">
        <title>DNA analysis of insect iridescent virus 6: evidence for circular permutation and terminal redundancy.</title>
        <authorList>
            <person name="Delius H."/>
            <person name="Darai G."/>
            <person name="Fluegel R.M."/>
        </authorList>
    </citation>
    <scope>NUCLEOTIDE SEQUENCE [LARGE SCALE GENOMIC DNA]</scope>
</reference>
<reference evidence="1 2" key="10">
    <citation type="journal article" date="1994" name="Nucleic Acids Res.">
        <title>Identification of genes encoding zinc finger proteins, non-histone chromosomal HMG protein homologue, and a putative GTP phosphohydrolase in the genome of Chilo iridescent virus.</title>
        <authorList>
            <person name="Schnitzler P."/>
            <person name="Hug M."/>
            <person name="Handermann M."/>
            <person name="Janssen W."/>
            <person name="Koonin E.V."/>
            <person name="Delius H."/>
            <person name="Darai C."/>
        </authorList>
    </citation>
    <scope>NUCLEOTIDE SEQUENCE [LARGE SCALE GENOMIC DNA]</scope>
</reference>
<proteinExistence type="predicted"/>
<reference evidence="1 2" key="7">
    <citation type="journal article" date="1993" name="J. Gen. Virol.">
        <title>Identification of the gene encoding the major capsid protein of insect iridescent virus type 6 by polymerase chain reaction.</title>
        <authorList>
            <person name="Stohwasser R."/>
            <person name="Raab K."/>
            <person name="Schnitzler P."/>
            <person name="Janssen W."/>
            <person name="Darai G."/>
        </authorList>
    </citation>
    <scope>NUCLEOTIDE SEQUENCE [LARGE SCALE GENOMIC DNA]</scope>
</reference>
<protein>
    <submittedName>
        <fullName evidence="1">382R</fullName>
    </submittedName>
</protein>
<reference evidence="1 2" key="3">
    <citation type="journal article" date="1987" name="Virology">
        <title>Molecular cloning and physical mapping of the genome of insect iridescent virus type 6: further evidence for circular permutation of the viral genome.</title>
        <authorList>
            <person name="Schnitzler P."/>
            <person name="Soltau J.B."/>
            <person name="Fischer M."/>
            <person name="Reisner H."/>
            <person name="Scholz J."/>
            <person name="Delius H."/>
            <person name="Darai G."/>
        </authorList>
    </citation>
    <scope>NUCLEOTIDE SEQUENCE [LARGE SCALE GENOMIC DNA]</scope>
</reference>
<dbReference type="GeneID" id="1732970"/>
<reference evidence="1 2" key="13">
    <citation type="journal article" date="1998" name="Virus Genes">
        <title>Identification of a thymidylate synthase gene within the genome of Chilo iridescent virus.</title>
        <authorList>
            <person name="Muller K."/>
            <person name="Tidona C.A."/>
            <person name="Bahr U."/>
            <person name="Darai G."/>
        </authorList>
    </citation>
    <scope>NUCLEOTIDE SEQUENCE [LARGE SCALE GENOMIC DNA]</scope>
</reference>
<organism evidence="1 2">
    <name type="scientific">Invertebrate iridescent virus 6</name>
    <name type="common">IIV-6</name>
    <name type="synonym">Chilo iridescent virus</name>
    <dbReference type="NCBI Taxonomy" id="176652"/>
    <lineage>
        <taxon>Viruses</taxon>
        <taxon>Varidnaviria</taxon>
        <taxon>Bamfordvirae</taxon>
        <taxon>Nucleocytoviricota</taxon>
        <taxon>Megaviricetes</taxon>
        <taxon>Pimascovirales</taxon>
        <taxon>Pimascovirales incertae sedis</taxon>
        <taxon>Iridoviridae</taxon>
        <taxon>Betairidovirinae</taxon>
        <taxon>Iridovirus</taxon>
        <taxon>Iridovirus chilo1</taxon>
    </lineage>
</organism>
<evidence type="ECO:0000313" key="2">
    <source>
        <dbReference type="Proteomes" id="UP000001359"/>
    </source>
</evidence>
<reference evidence="1 2" key="9">
    <citation type="journal article" date="1994" name="J. Gen. Virol.">
        <title>Insect iridescent virus type 6 encodes a polypeptide related to the largest subunit of eukaryotic RNA polymerase II.</title>
        <authorList>
            <person name="Schnitzler P."/>
            <person name="Sonntag K.C."/>
            <person name="Muller M."/>
            <person name="Janssen W."/>
            <person name="Bugert J.J."/>
            <person name="Koonin E.V."/>
            <person name="Darai G."/>
        </authorList>
    </citation>
    <scope>NUCLEOTIDE SEQUENCE [LARGE SCALE GENOMIC DNA]</scope>
</reference>
<name>Q91FE2_IIV6</name>
<reference evidence="1 2" key="8">
    <citation type="journal article" date="1994" name="Intervirology">
        <title>Identification of the primary structure and the coding capacity of the genome of insect iridescent virus type 6 between the genome coordinates 0.310 and 0.347 (7990 bp).</title>
        <authorList>
            <person name="Sonntag K.C."/>
            <person name="Schnitzler P."/>
            <person name="Janssen W."/>
            <person name="Darai G."/>
        </authorList>
    </citation>
    <scope>NUCLEOTIDE SEQUENCE [LARGE SCALE GENOMIC DNA]</scope>
</reference>
<evidence type="ECO:0000313" key="1">
    <source>
        <dbReference type="EMBL" id="AAK82242.1"/>
    </source>
</evidence>
<reference evidence="1 2" key="5">
    <citation type="journal article" date="1992" name="Virus Genes">
        <title>Identification and mapping of origins of DNA replication within the DNA sequences of the genome of insect iridescent virus type 6.</title>
        <authorList>
            <person name="Handermann M."/>
            <person name="Schnitzler P."/>
            <person name="Rosen-Wolff A."/>
            <person name="Raab K."/>
            <person name="Sonntag K.C."/>
            <person name="Darai G."/>
        </authorList>
    </citation>
    <scope>NUCLEOTIDE SEQUENCE [LARGE SCALE GENOMIC DNA]</scope>
</reference>
<reference evidence="1 2" key="15">
    <citation type="journal article" date="2001" name="Virology">
        <title>Analysis of the first complete DNA sequence of an invertebrate iridovirus: coding strategy of the genome of Chilo iridescent virus.</title>
        <authorList>
            <person name="Jakob N.J."/>
            <person name="Muller K."/>
            <person name="Bahr U."/>
            <person name="Darai G."/>
        </authorList>
    </citation>
    <scope>NUCLEOTIDE SEQUENCE [LARGE SCALE GENOMIC DNA]</scope>
</reference>
<dbReference type="EMBL" id="AF303741">
    <property type="protein sequence ID" value="AAK82242.1"/>
    <property type="molecule type" value="Genomic_DNA"/>
</dbReference>
<reference evidence="1 2" key="12">
    <citation type="journal article" date="1997" name="Virus Genes">
        <title>The DNA sequence of Chilo iridescent virus between the genome coordinates 0.101 and 0.391; similarities in coding strategy between insect and vertebrate iridoviruses.</title>
        <authorList>
            <person name="Bahr U."/>
            <person name="Tidona C.A."/>
            <person name="Darai G."/>
        </authorList>
    </citation>
    <scope>NUCLEOTIDE SEQUENCE [LARGE SCALE GENOMIC DNA]</scope>
</reference>
<organismHost>
    <name type="scientific">Chilo suppressalis</name>
    <name type="common">Asiatic rice borer moth</name>
    <dbReference type="NCBI Taxonomy" id="168631"/>
</organismHost>
<reference evidence="1 2" key="6">
    <citation type="journal article" date="1992" name="Virus Genes">
        <title>Characterization of the third origin of DNA replication of the genome of insect iridescent virus type 6.</title>
        <authorList>
            <person name="Sonntag K.C."/>
            <person name="Darai G."/>
        </authorList>
    </citation>
    <scope>NUCLEOTIDE SEQUENCE [LARGE SCALE GENOMIC DNA]</scope>
</reference>
<organismHost>
    <name type="scientific">Gryllus campestris</name>
    <dbReference type="NCBI Taxonomy" id="58607"/>
</organismHost>